<feature type="domain" description="Signal transduction histidine kinase internal region" evidence="2">
    <location>
        <begin position="192"/>
        <end position="269"/>
    </location>
</feature>
<keyword evidence="3" id="KW-0808">Transferase</keyword>
<proteinExistence type="predicted"/>
<keyword evidence="3" id="KW-0418">Kinase</keyword>
<dbReference type="RefSeq" id="WP_109587579.1">
    <property type="nucleotide sequence ID" value="NZ_QGHD01000018.1"/>
</dbReference>
<sequence length="395" mass="45149">MKTIKQKEKLSLSDFENFNAINSRRKIPEWLSGRKPVSATSMRIMMLLFFLAVGYVAASAGSIEPSFSNKNIIAAFICVLNFFLGFFLNQTLFVPKFFFKRKFVLFAFVNVLFLVESSLVQDLFILWVSGSWGPLLGSFYRIDSVGRALFLFLIFFIITLIVCTFNVLFRLGGLHAQEVFQKRIQENFYLQADLAFLKQQLSSHFLFNTLNNITALVDIDPKLAQKSMIRLSSVLRQMLHESKEENVSLETELDILQKYCELEKLRFGPNMQFSFTTDVKDPEKQVAPLFMMPLIENAIKYGMHPSAPCRIEIAIFEQNDVLKCHVENTIAPKTASTQVKSGIGLSNLKRRLEVCYPGKYLYKADNSAGIYTADLHIELNGFQTPSVKDFSIYKN</sequence>
<dbReference type="EMBL" id="QGHD01000018">
    <property type="protein sequence ID" value="PWK95590.1"/>
    <property type="molecule type" value="Genomic_DNA"/>
</dbReference>
<accession>A0ABX5LQA1</accession>
<dbReference type="Gene3D" id="3.30.565.10">
    <property type="entry name" value="Histidine kinase-like ATPase, C-terminal domain"/>
    <property type="match status" value="1"/>
</dbReference>
<gene>
    <name evidence="3" type="ORF">B0H50_11840</name>
</gene>
<dbReference type="PANTHER" id="PTHR34220">
    <property type="entry name" value="SENSOR HISTIDINE KINASE YPDA"/>
    <property type="match status" value="1"/>
</dbReference>
<evidence type="ECO:0000256" key="1">
    <source>
        <dbReference type="SAM" id="Phobius"/>
    </source>
</evidence>
<name>A0ABX5LQA1_9BACT</name>
<dbReference type="Proteomes" id="UP000245523">
    <property type="component" value="Unassembled WGS sequence"/>
</dbReference>
<dbReference type="Pfam" id="PF06580">
    <property type="entry name" value="His_kinase"/>
    <property type="match status" value="1"/>
</dbReference>
<dbReference type="PANTHER" id="PTHR34220:SF7">
    <property type="entry name" value="SENSOR HISTIDINE KINASE YPDA"/>
    <property type="match status" value="1"/>
</dbReference>
<protein>
    <submittedName>
        <fullName evidence="3">Histidine kinase</fullName>
    </submittedName>
</protein>
<feature type="transmembrane region" description="Helical" evidence="1">
    <location>
        <begin position="148"/>
        <end position="169"/>
    </location>
</feature>
<evidence type="ECO:0000313" key="3">
    <source>
        <dbReference type="EMBL" id="PWK95590.1"/>
    </source>
</evidence>
<feature type="transmembrane region" description="Helical" evidence="1">
    <location>
        <begin position="72"/>
        <end position="92"/>
    </location>
</feature>
<organism evidence="3 4">
    <name type="scientific">Hallerella porci</name>
    <dbReference type="NCBI Taxonomy" id="1945871"/>
    <lineage>
        <taxon>Bacteria</taxon>
        <taxon>Pseudomonadati</taxon>
        <taxon>Fibrobacterota</taxon>
        <taxon>Fibrobacteria</taxon>
        <taxon>Fibrobacterales</taxon>
        <taxon>Fibrobacteraceae</taxon>
        <taxon>Hallerella</taxon>
    </lineage>
</organism>
<keyword evidence="4" id="KW-1185">Reference proteome</keyword>
<feature type="transmembrane region" description="Helical" evidence="1">
    <location>
        <begin position="44"/>
        <end position="60"/>
    </location>
</feature>
<reference evidence="3 4" key="1">
    <citation type="submission" date="2018-05" db="EMBL/GenBank/DDBJ databases">
        <title>Animal gut microbial communities from fecal samples from Wisconsin, USA.</title>
        <authorList>
            <person name="Neumann A."/>
        </authorList>
    </citation>
    <scope>NUCLEOTIDE SEQUENCE [LARGE SCALE GENOMIC DNA]</scope>
    <source>
        <strain evidence="3 4">UWS4</strain>
    </source>
</reference>
<dbReference type="GO" id="GO:0016301">
    <property type="term" value="F:kinase activity"/>
    <property type="evidence" value="ECO:0007669"/>
    <property type="project" value="UniProtKB-KW"/>
</dbReference>
<keyword evidence="1" id="KW-0812">Transmembrane</keyword>
<keyword evidence="1" id="KW-0472">Membrane</keyword>
<dbReference type="InterPro" id="IPR010559">
    <property type="entry name" value="Sig_transdc_His_kin_internal"/>
</dbReference>
<dbReference type="InterPro" id="IPR036890">
    <property type="entry name" value="HATPase_C_sf"/>
</dbReference>
<dbReference type="SUPFAM" id="SSF55874">
    <property type="entry name" value="ATPase domain of HSP90 chaperone/DNA topoisomerase II/histidine kinase"/>
    <property type="match status" value="1"/>
</dbReference>
<evidence type="ECO:0000313" key="4">
    <source>
        <dbReference type="Proteomes" id="UP000245523"/>
    </source>
</evidence>
<comment type="caution">
    <text evidence="3">The sequence shown here is derived from an EMBL/GenBank/DDBJ whole genome shotgun (WGS) entry which is preliminary data.</text>
</comment>
<evidence type="ECO:0000259" key="2">
    <source>
        <dbReference type="Pfam" id="PF06580"/>
    </source>
</evidence>
<dbReference type="InterPro" id="IPR050640">
    <property type="entry name" value="Bact_2-comp_sensor_kinase"/>
</dbReference>
<keyword evidence="1" id="KW-1133">Transmembrane helix</keyword>
<feature type="transmembrane region" description="Helical" evidence="1">
    <location>
        <begin position="104"/>
        <end position="128"/>
    </location>
</feature>